<dbReference type="SUPFAM" id="SSF81321">
    <property type="entry name" value="Family A G protein-coupled receptor-like"/>
    <property type="match status" value="1"/>
</dbReference>
<dbReference type="Proteomes" id="UP000663868">
    <property type="component" value="Unassembled WGS sequence"/>
</dbReference>
<comment type="caution">
    <text evidence="7">The sequence shown here is derived from an EMBL/GenBank/DDBJ whole genome shotgun (WGS) entry which is preliminary data.</text>
</comment>
<feature type="non-terminal residue" evidence="7">
    <location>
        <position position="1"/>
    </location>
</feature>
<keyword evidence="4 5" id="KW-0472">Membrane</keyword>
<feature type="domain" description="G-protein coupled receptors family 1 profile" evidence="6">
    <location>
        <begin position="1"/>
        <end position="112"/>
    </location>
</feature>
<dbReference type="Gene3D" id="1.20.1070.10">
    <property type="entry name" value="Rhodopsin 7-helix transmembrane proteins"/>
    <property type="match status" value="1"/>
</dbReference>
<evidence type="ECO:0000256" key="2">
    <source>
        <dbReference type="ARBA" id="ARBA00022692"/>
    </source>
</evidence>
<evidence type="ECO:0000256" key="4">
    <source>
        <dbReference type="ARBA" id="ARBA00023136"/>
    </source>
</evidence>
<evidence type="ECO:0000313" key="8">
    <source>
        <dbReference type="Proteomes" id="UP000663868"/>
    </source>
</evidence>
<evidence type="ECO:0000256" key="3">
    <source>
        <dbReference type="ARBA" id="ARBA00022989"/>
    </source>
</evidence>
<dbReference type="GO" id="GO:0016020">
    <property type="term" value="C:membrane"/>
    <property type="evidence" value="ECO:0007669"/>
    <property type="project" value="UniProtKB-SubCell"/>
</dbReference>
<evidence type="ECO:0000259" key="6">
    <source>
        <dbReference type="PROSITE" id="PS50262"/>
    </source>
</evidence>
<organism evidence="7 8">
    <name type="scientific">Adineta steineri</name>
    <dbReference type="NCBI Taxonomy" id="433720"/>
    <lineage>
        <taxon>Eukaryota</taxon>
        <taxon>Metazoa</taxon>
        <taxon>Spiralia</taxon>
        <taxon>Gnathifera</taxon>
        <taxon>Rotifera</taxon>
        <taxon>Eurotatoria</taxon>
        <taxon>Bdelloidea</taxon>
        <taxon>Adinetida</taxon>
        <taxon>Adinetidae</taxon>
        <taxon>Adineta</taxon>
    </lineage>
</organism>
<evidence type="ECO:0000313" key="7">
    <source>
        <dbReference type="EMBL" id="CAF4192508.1"/>
    </source>
</evidence>
<feature type="transmembrane region" description="Helical" evidence="5">
    <location>
        <begin position="47"/>
        <end position="72"/>
    </location>
</feature>
<accession>A0A820AP00</accession>
<reference evidence="7" key="1">
    <citation type="submission" date="2021-02" db="EMBL/GenBank/DDBJ databases">
        <authorList>
            <person name="Nowell W R."/>
        </authorList>
    </citation>
    <scope>NUCLEOTIDE SEQUENCE</scope>
</reference>
<keyword evidence="3 5" id="KW-1133">Transmembrane helix</keyword>
<dbReference type="AlphaFoldDB" id="A0A820AP00"/>
<proteinExistence type="predicted"/>
<evidence type="ECO:0000256" key="5">
    <source>
        <dbReference type="SAM" id="Phobius"/>
    </source>
</evidence>
<gene>
    <name evidence="7" type="ORF">KXQ929_LOCUS39609</name>
</gene>
<feature type="transmembrane region" description="Helical" evidence="5">
    <location>
        <begin position="92"/>
        <end position="115"/>
    </location>
</feature>
<name>A0A820AP00_9BILA</name>
<sequence length="141" mass="16129">LPTIIMTIFGSLTVRNVKQLGRHIAPATSNITATNNRQLRRQKKIQLVPMLLTQIVLFLLFTVPVAVSKLYTSLTNLLNYEKTNEQVARETFSYNVTVLITYLNCSVSFYVYALTGHLFRNELKKTAQKLIDKNYTSRITT</sequence>
<comment type="subcellular location">
    <subcellularLocation>
        <location evidence="1">Membrane</location>
    </subcellularLocation>
</comment>
<dbReference type="EMBL" id="CAJOBB010007701">
    <property type="protein sequence ID" value="CAF4192508.1"/>
    <property type="molecule type" value="Genomic_DNA"/>
</dbReference>
<keyword evidence="2 5" id="KW-0812">Transmembrane</keyword>
<evidence type="ECO:0000256" key="1">
    <source>
        <dbReference type="ARBA" id="ARBA00004370"/>
    </source>
</evidence>
<dbReference type="PROSITE" id="PS50262">
    <property type="entry name" value="G_PROTEIN_RECEP_F1_2"/>
    <property type="match status" value="1"/>
</dbReference>
<dbReference type="InterPro" id="IPR017452">
    <property type="entry name" value="GPCR_Rhodpsn_7TM"/>
</dbReference>
<protein>
    <recommendedName>
        <fullName evidence="6">G-protein coupled receptors family 1 profile domain-containing protein</fullName>
    </recommendedName>
</protein>